<organism evidence="2 3">
    <name type="scientific">Confluentibacter flavum</name>
    <dbReference type="NCBI Taxonomy" id="1909700"/>
    <lineage>
        <taxon>Bacteria</taxon>
        <taxon>Pseudomonadati</taxon>
        <taxon>Bacteroidota</taxon>
        <taxon>Flavobacteriia</taxon>
        <taxon>Flavobacteriales</taxon>
        <taxon>Flavobacteriaceae</taxon>
        <taxon>Confluentibacter</taxon>
    </lineage>
</organism>
<dbReference type="InterPro" id="IPR002126">
    <property type="entry name" value="Cadherin-like_dom"/>
</dbReference>
<proteinExistence type="predicted"/>
<dbReference type="EMBL" id="PJEO01000056">
    <property type="protein sequence ID" value="PKQ43616.1"/>
    <property type="molecule type" value="Genomic_DNA"/>
</dbReference>
<evidence type="ECO:0000313" key="2">
    <source>
        <dbReference type="EMBL" id="PKQ43616.1"/>
    </source>
</evidence>
<dbReference type="GO" id="GO:0016020">
    <property type="term" value="C:membrane"/>
    <property type="evidence" value="ECO:0007669"/>
    <property type="project" value="InterPro"/>
</dbReference>
<dbReference type="Proteomes" id="UP000233435">
    <property type="component" value="Unassembled WGS sequence"/>
</dbReference>
<dbReference type="PANTHER" id="PTHR37489:SF1">
    <property type="entry name" value="DUF3500 DOMAIN-CONTAINING PROTEIN"/>
    <property type="match status" value="1"/>
</dbReference>
<comment type="caution">
    <text evidence="2">The sequence shown here is derived from an EMBL/GenBank/DDBJ whole genome shotgun (WGS) entry which is preliminary data.</text>
</comment>
<dbReference type="GO" id="GO:0007156">
    <property type="term" value="P:homophilic cell adhesion via plasma membrane adhesion molecules"/>
    <property type="evidence" value="ECO:0007669"/>
    <property type="project" value="InterPro"/>
</dbReference>
<gene>
    <name evidence="2" type="ORF">CSW08_16545</name>
</gene>
<dbReference type="OrthoDB" id="581140at2"/>
<sequence length="337" mass="38503">MKKIIIFSLAAIILFLLAFNPFGETPAVKFLDALNNEQRAKVQFPFDHTSKTFWHYFPASMTPRAGIQILDLNTTQKQLFNTLLQSFLSETGYSKTQKIIDLENVLLEATGDSIRRHPEKYFIAFYGNPETDSLWAWSFEGHHISLNFTVLNGTISASPRFLGANPATILSGKRKGERTLDREEDLGFELVNSLSDEQKKTAIFQDSSPFDIVTTNSPEVEPLNPVGIKFADLNDSQQIIFLKLVNEYLATIPVEQTNKRIERIQEEDLDMLRFGWAGATALGKGHYYRIQGQSFLIEFDNTQDNANHIHSVWRDFDGDFGKDLIKEHYKNSDHHKH</sequence>
<name>A0A2N3HF66_9FLAO</name>
<reference evidence="2 3" key="1">
    <citation type="submission" date="2017-12" db="EMBL/GenBank/DDBJ databases">
        <title>Confluentibacter flavum sp. nov., isolated from the saline lake.</title>
        <authorList>
            <person name="Yu L."/>
        </authorList>
    </citation>
    <scope>NUCLEOTIDE SEQUENCE [LARGE SCALE GENOMIC DNA]</scope>
    <source>
        <strain evidence="2 3">3B</strain>
    </source>
</reference>
<dbReference type="AlphaFoldDB" id="A0A2N3HF66"/>
<accession>A0A2N3HF66</accession>
<keyword evidence="3" id="KW-1185">Reference proteome</keyword>
<protein>
    <recommendedName>
        <fullName evidence="1">Cadherin domain-containing protein</fullName>
    </recommendedName>
</protein>
<evidence type="ECO:0000313" key="3">
    <source>
        <dbReference type="Proteomes" id="UP000233435"/>
    </source>
</evidence>
<feature type="domain" description="Cadherin" evidence="1">
    <location>
        <begin position="130"/>
        <end position="241"/>
    </location>
</feature>
<evidence type="ECO:0000259" key="1">
    <source>
        <dbReference type="PROSITE" id="PS50268"/>
    </source>
</evidence>
<dbReference type="RefSeq" id="WP_106661033.1">
    <property type="nucleotide sequence ID" value="NZ_PJEO01000056.1"/>
</dbReference>
<dbReference type="Pfam" id="PF12006">
    <property type="entry name" value="DUF3500"/>
    <property type="match status" value="1"/>
</dbReference>
<dbReference type="PROSITE" id="PS50268">
    <property type="entry name" value="CADHERIN_2"/>
    <property type="match status" value="1"/>
</dbReference>
<dbReference type="GO" id="GO:0005509">
    <property type="term" value="F:calcium ion binding"/>
    <property type="evidence" value="ECO:0007669"/>
    <property type="project" value="InterPro"/>
</dbReference>
<dbReference type="InterPro" id="IPR021889">
    <property type="entry name" value="DUF3500"/>
</dbReference>
<dbReference type="PANTHER" id="PTHR37489">
    <property type="entry name" value="DUF3500 DOMAIN-CONTAINING PROTEIN"/>
    <property type="match status" value="1"/>
</dbReference>